<dbReference type="EMBL" id="CP061799">
    <property type="protein sequence ID" value="QTA79376.1"/>
    <property type="molecule type" value="Genomic_DNA"/>
</dbReference>
<feature type="compositionally biased region" description="Basic and acidic residues" evidence="1">
    <location>
        <begin position="206"/>
        <end position="222"/>
    </location>
</feature>
<dbReference type="Proteomes" id="UP000663720">
    <property type="component" value="Chromosome"/>
</dbReference>
<proteinExistence type="predicted"/>
<dbReference type="InterPro" id="IPR011518">
    <property type="entry name" value="Transposase_36"/>
</dbReference>
<keyword evidence="4" id="KW-1185">Reference proteome</keyword>
<feature type="region of interest" description="Disordered" evidence="1">
    <location>
        <begin position="201"/>
        <end position="222"/>
    </location>
</feature>
<dbReference type="KEGG" id="dli:dnl_16440"/>
<gene>
    <name evidence="3" type="ORF">dnl_16440</name>
</gene>
<evidence type="ECO:0000313" key="3">
    <source>
        <dbReference type="EMBL" id="QTA79376.1"/>
    </source>
</evidence>
<keyword evidence="2" id="KW-1133">Transmembrane helix</keyword>
<dbReference type="Pfam" id="PF07592">
    <property type="entry name" value="DDE_Tnp_ISAZ013"/>
    <property type="match status" value="1"/>
</dbReference>
<keyword evidence="2" id="KW-0812">Transmembrane</keyword>
<keyword evidence="2" id="KW-0472">Membrane</keyword>
<protein>
    <submittedName>
        <fullName evidence="3">Transposase DDE domain-containing protein</fullName>
    </submittedName>
</protein>
<evidence type="ECO:0000256" key="1">
    <source>
        <dbReference type="SAM" id="MobiDB-lite"/>
    </source>
</evidence>
<organism evidence="3 4">
    <name type="scientific">Desulfonema limicola</name>
    <dbReference type="NCBI Taxonomy" id="45656"/>
    <lineage>
        <taxon>Bacteria</taxon>
        <taxon>Pseudomonadati</taxon>
        <taxon>Thermodesulfobacteriota</taxon>
        <taxon>Desulfobacteria</taxon>
        <taxon>Desulfobacterales</taxon>
        <taxon>Desulfococcaceae</taxon>
        <taxon>Desulfonema</taxon>
    </lineage>
</organism>
<dbReference type="AlphaFoldDB" id="A0A975GFK0"/>
<name>A0A975GFK0_9BACT</name>
<accession>A0A975GFK0</accession>
<reference evidence="3" key="1">
    <citation type="journal article" date="2021" name="Microb. Physiol.">
        <title>Proteogenomic Insights into the Physiology of Marine, Sulfate-Reducing, Filamentous Desulfonema limicola and Desulfonema magnum.</title>
        <authorList>
            <person name="Schnaars V."/>
            <person name="Wohlbrand L."/>
            <person name="Scheve S."/>
            <person name="Hinrichs C."/>
            <person name="Reinhardt R."/>
            <person name="Rabus R."/>
        </authorList>
    </citation>
    <scope>NUCLEOTIDE SEQUENCE</scope>
    <source>
        <strain evidence="3">5ac10</strain>
    </source>
</reference>
<sequence>MIKMDNKVKAIIKNAAQKLTGYKRREYQAEITLEYFEGNARKAEREMGWGRECVEKGLKELETGIRCIDNYQGRGRKRTEDKIPSLIKDIISLAEPQTQADPAVKSSLTYTRITSKAMRQALIDEKGYNDDDLPTDDTIGNILNRIGYNLKRVQKSKPLKKIKQVDEIFENVWEANRQSDENPESLRISIDAKAKVNVGEFSRNGKSRDREPKKAGDHDMNPKSKLVPYGILNVLTGLLTIFIGTSYETSDFIVDCIEMW</sequence>
<evidence type="ECO:0000313" key="4">
    <source>
        <dbReference type="Proteomes" id="UP000663720"/>
    </source>
</evidence>
<evidence type="ECO:0000256" key="2">
    <source>
        <dbReference type="SAM" id="Phobius"/>
    </source>
</evidence>
<feature type="transmembrane region" description="Helical" evidence="2">
    <location>
        <begin position="226"/>
        <end position="245"/>
    </location>
</feature>